<accession>A0A5K7XKZ2</accession>
<protein>
    <submittedName>
        <fullName evidence="1">Uncharacterized protein</fullName>
    </submittedName>
</protein>
<proteinExistence type="predicted"/>
<reference evidence="2" key="1">
    <citation type="submission" date="2019-10" db="EMBL/GenBank/DDBJ databases">
        <title>Lacipirellula parvula gen. nov., sp. nov., representing a lineage of planctomycetes widespread in freshwater anoxic habitats, and description of the family Lacipirellulaceae.</title>
        <authorList>
            <person name="Dedysh S.N."/>
            <person name="Kulichevskaya I.S."/>
            <person name="Beletsky A.V."/>
            <person name="Rakitin A.L."/>
            <person name="Mardanov A.V."/>
            <person name="Ivanova A.A."/>
            <person name="Saltykova V.X."/>
            <person name="Rijpstra W.I.C."/>
            <person name="Sinninghe Damste J.S."/>
            <person name="Ravin N.V."/>
        </authorList>
    </citation>
    <scope>NUCLEOTIDE SEQUENCE [LARGE SCALE GENOMIC DNA]</scope>
    <source>
        <strain evidence="2">PX69</strain>
    </source>
</reference>
<name>A0A5K7XKZ2_9BACT</name>
<organism evidence="1 2">
    <name type="scientific">Lacipirellula parvula</name>
    <dbReference type="NCBI Taxonomy" id="2650471"/>
    <lineage>
        <taxon>Bacteria</taxon>
        <taxon>Pseudomonadati</taxon>
        <taxon>Planctomycetota</taxon>
        <taxon>Planctomycetia</taxon>
        <taxon>Pirellulales</taxon>
        <taxon>Lacipirellulaceae</taxon>
        <taxon>Lacipirellula</taxon>
    </lineage>
</organism>
<dbReference type="Proteomes" id="UP000326837">
    <property type="component" value="Chromosome"/>
</dbReference>
<sequence>MWRRLANRPIIGKGRTMRRTNAIAPSWPRKSFVGGVSDADFAYQSGAAKAKSVA</sequence>
<keyword evidence="2" id="KW-1185">Reference proteome</keyword>
<dbReference type="EMBL" id="AP021861">
    <property type="protein sequence ID" value="BBO35083.1"/>
    <property type="molecule type" value="Genomic_DNA"/>
</dbReference>
<dbReference type="AlphaFoldDB" id="A0A5K7XKZ2"/>
<evidence type="ECO:0000313" key="2">
    <source>
        <dbReference type="Proteomes" id="UP000326837"/>
    </source>
</evidence>
<gene>
    <name evidence="1" type="ORF">PLANPX_4695</name>
</gene>
<dbReference type="KEGG" id="lpav:PLANPX_4695"/>
<evidence type="ECO:0000313" key="1">
    <source>
        <dbReference type="EMBL" id="BBO35083.1"/>
    </source>
</evidence>